<proteinExistence type="predicted"/>
<name>A0A2T7ENQ2_9POAL</name>
<gene>
    <name evidence="2" type="ORF">GQ55_2G109700</name>
</gene>
<dbReference type="Proteomes" id="UP000244336">
    <property type="component" value="Chromosome 2"/>
</dbReference>
<reference evidence="2 3" key="1">
    <citation type="submission" date="2018-04" db="EMBL/GenBank/DDBJ databases">
        <title>WGS assembly of Panicum hallii var. hallii HAL2.</title>
        <authorList>
            <person name="Lovell J."/>
            <person name="Jenkins J."/>
            <person name="Lowry D."/>
            <person name="Mamidi S."/>
            <person name="Sreedasyam A."/>
            <person name="Weng X."/>
            <person name="Barry K."/>
            <person name="Bonette J."/>
            <person name="Campitelli B."/>
            <person name="Daum C."/>
            <person name="Gordon S."/>
            <person name="Gould B."/>
            <person name="Lipzen A."/>
            <person name="MacQueen A."/>
            <person name="Palacio-Mejia J."/>
            <person name="Plott C."/>
            <person name="Shakirov E."/>
            <person name="Shu S."/>
            <person name="Yoshinaga Y."/>
            <person name="Zane M."/>
            <person name="Rokhsar D."/>
            <person name="Grimwood J."/>
            <person name="Schmutz J."/>
            <person name="Juenger T."/>
        </authorList>
    </citation>
    <scope>NUCLEOTIDE SEQUENCE [LARGE SCALE GENOMIC DNA]</scope>
    <source>
        <strain evidence="3">cv. HAL2</strain>
    </source>
</reference>
<dbReference type="EMBL" id="CM009750">
    <property type="protein sequence ID" value="PUZ69454.1"/>
    <property type="molecule type" value="Genomic_DNA"/>
</dbReference>
<dbReference type="Gramene" id="PUZ69454">
    <property type="protein sequence ID" value="PUZ69454"/>
    <property type="gene ID" value="GQ55_2G109700"/>
</dbReference>
<evidence type="ECO:0000256" key="1">
    <source>
        <dbReference type="SAM" id="MobiDB-lite"/>
    </source>
</evidence>
<evidence type="ECO:0000313" key="3">
    <source>
        <dbReference type="Proteomes" id="UP000244336"/>
    </source>
</evidence>
<feature type="region of interest" description="Disordered" evidence="1">
    <location>
        <begin position="29"/>
        <end position="107"/>
    </location>
</feature>
<dbReference type="AlphaFoldDB" id="A0A2T7ENQ2"/>
<organism evidence="2 3">
    <name type="scientific">Panicum hallii var. hallii</name>
    <dbReference type="NCBI Taxonomy" id="1504633"/>
    <lineage>
        <taxon>Eukaryota</taxon>
        <taxon>Viridiplantae</taxon>
        <taxon>Streptophyta</taxon>
        <taxon>Embryophyta</taxon>
        <taxon>Tracheophyta</taxon>
        <taxon>Spermatophyta</taxon>
        <taxon>Magnoliopsida</taxon>
        <taxon>Liliopsida</taxon>
        <taxon>Poales</taxon>
        <taxon>Poaceae</taxon>
        <taxon>PACMAD clade</taxon>
        <taxon>Panicoideae</taxon>
        <taxon>Panicodae</taxon>
        <taxon>Paniceae</taxon>
        <taxon>Panicinae</taxon>
        <taxon>Panicum</taxon>
        <taxon>Panicum sect. Panicum</taxon>
    </lineage>
</organism>
<protein>
    <submittedName>
        <fullName evidence="2">Uncharacterized protein</fullName>
    </submittedName>
</protein>
<feature type="compositionally biased region" description="Basic and acidic residues" evidence="1">
    <location>
        <begin position="97"/>
        <end position="107"/>
    </location>
</feature>
<evidence type="ECO:0000313" key="2">
    <source>
        <dbReference type="EMBL" id="PUZ69454.1"/>
    </source>
</evidence>
<sequence length="107" mass="11276">MCLPCSPCKYFLPSAARVSQRHSKAYATCRRGNPWPKTKSQSLPQVPISREEPPVNTATSPPAGDGAGGDVCSASLLSFSPEPKPPGGKGQRGKNGSAERKTGHLRC</sequence>
<accession>A0A2T7ENQ2</accession>
<keyword evidence="3" id="KW-1185">Reference proteome</keyword>